<dbReference type="Proteomes" id="UP001057474">
    <property type="component" value="Chromosome"/>
</dbReference>
<dbReference type="RefSeq" id="WP_252578946.1">
    <property type="nucleotide sequence ID" value="NZ_CP071527.1"/>
</dbReference>
<accession>A0ABY4Y6J4</accession>
<dbReference type="EMBL" id="CP071527">
    <property type="protein sequence ID" value="USQ12734.1"/>
    <property type="molecule type" value="Genomic_DNA"/>
</dbReference>
<sequence length="161" mass="18273">MLIVPLKQLKNTVLLTFSLGSFRVHNILNTPAIFPVSEEEKNSLLSEIHAKIEDKEAPGDIDYLPEHAFSFLASRFLKEYESRMGHITAKEIELLFSMERPSAYHPLVVADLNQYHQEQRAELLALNPNRFFMTHANQGNESSAMDVDVQPTQPPSSPQNL</sequence>
<name>A0ABY4Y6J4_9GAMM</name>
<evidence type="ECO:0000256" key="1">
    <source>
        <dbReference type="SAM" id="MobiDB-lite"/>
    </source>
</evidence>
<gene>
    <name evidence="2" type="ORF">J2N86_08425</name>
</gene>
<feature type="compositionally biased region" description="Pro residues" evidence="1">
    <location>
        <begin position="152"/>
        <end position="161"/>
    </location>
</feature>
<reference evidence="2" key="1">
    <citation type="submission" date="2021-03" db="EMBL/GenBank/DDBJ databases">
        <title>Legionella lytica PCM 2298.</title>
        <authorList>
            <person name="Koper P."/>
        </authorList>
    </citation>
    <scope>NUCLEOTIDE SEQUENCE</scope>
    <source>
        <strain evidence="2">PCM 2298</strain>
    </source>
</reference>
<keyword evidence="3" id="KW-1185">Reference proteome</keyword>
<evidence type="ECO:0000313" key="2">
    <source>
        <dbReference type="EMBL" id="USQ12734.1"/>
    </source>
</evidence>
<protein>
    <submittedName>
        <fullName evidence="2">Uncharacterized protein</fullName>
    </submittedName>
</protein>
<evidence type="ECO:0000313" key="3">
    <source>
        <dbReference type="Proteomes" id="UP001057474"/>
    </source>
</evidence>
<proteinExistence type="predicted"/>
<organism evidence="2 3">
    <name type="scientific">Legionella lytica</name>
    <dbReference type="NCBI Taxonomy" id="96232"/>
    <lineage>
        <taxon>Bacteria</taxon>
        <taxon>Pseudomonadati</taxon>
        <taxon>Pseudomonadota</taxon>
        <taxon>Gammaproteobacteria</taxon>
        <taxon>Legionellales</taxon>
        <taxon>Legionellaceae</taxon>
        <taxon>Legionella</taxon>
    </lineage>
</organism>
<feature type="region of interest" description="Disordered" evidence="1">
    <location>
        <begin position="141"/>
        <end position="161"/>
    </location>
</feature>